<dbReference type="GeneID" id="89679648"/>
<reference evidence="2 3" key="2">
    <citation type="submission" date="2018-10" db="EMBL/GenBank/DDBJ databases">
        <title>Detection and isolation of Mycoplasma hominis as a predominant microorganism from pelvic cavity of patient with salpingitis and tubo-ovarian abscess.</title>
        <authorList>
            <person name="Guschin A.E."/>
            <person name="Khayrullina G.A."/>
            <person name="Rakovskaya I.V."/>
            <person name="Shelenkov A.A."/>
            <person name="Shagin D.A."/>
        </authorList>
    </citation>
    <scope>NUCLEOTIDE SEQUENCE [LARGE SCALE GENOMIC DNA]</scope>
    <source>
        <strain evidence="3">TOA</strain>
    </source>
</reference>
<dbReference type="RefSeq" id="WP_020002538.1">
    <property type="nucleotide sequence ID" value="NZ_CP009677.1"/>
</dbReference>
<proteinExistence type="predicted"/>
<organism evidence="2 3">
    <name type="scientific">Metamycoplasma hominis</name>
    <name type="common">Mycoplasma hominis</name>
    <dbReference type="NCBI Taxonomy" id="2098"/>
    <lineage>
        <taxon>Bacteria</taxon>
        <taxon>Bacillati</taxon>
        <taxon>Mycoplasmatota</taxon>
        <taxon>Mycoplasmoidales</taxon>
        <taxon>Metamycoplasmataceae</taxon>
        <taxon>Metamycoplasma</taxon>
    </lineage>
</organism>
<dbReference type="InterPro" id="IPR059214">
    <property type="entry name" value="MSC_0882-like"/>
</dbReference>
<keyword evidence="1" id="KW-0812">Transmembrane</keyword>
<dbReference type="Proteomes" id="UP000029712">
    <property type="component" value="Chromosome"/>
</dbReference>
<gene>
    <name evidence="2" type="ORF">KN71_002560</name>
</gene>
<sequence>MDIKPTTTGSNSDSSKNIEIPTRTFENHMVEDSMNTQNLQQLSYKIKDPQKIIPNGIYSVFQREMNIKKISILWNFGILLLSVIAILLLYFWPNLFNFSNAKDFKIKWAWYIIPAIFIVISLTRFTIELIELSGIHKSIDMYRITIKNGATSTPPFIALLYKKLMIRQVRQTWAVVAIVFYIGVFIGIFWGLKDAKWGLLDWQKWIHNTFPKPEILIYILCGIIGIVLILFIFSTIFKKKRMVDIQSFFGNEQGMNFVELDESKRKAHKFYAKIFFISIAVLIVLPFIIYIILKKTVLKGK</sequence>
<dbReference type="AlphaFoldDB" id="A0A454CA07"/>
<keyword evidence="1" id="KW-1133">Transmembrane helix</keyword>
<dbReference type="OrthoDB" id="397874at2"/>
<keyword evidence="1" id="KW-0472">Membrane</keyword>
<name>A0A454CA07_METHO</name>
<dbReference type="EMBL" id="CP033021">
    <property type="protein sequence ID" value="AYN65557.1"/>
    <property type="molecule type" value="Genomic_DNA"/>
</dbReference>
<evidence type="ECO:0000256" key="1">
    <source>
        <dbReference type="SAM" id="Phobius"/>
    </source>
</evidence>
<evidence type="ECO:0000313" key="2">
    <source>
        <dbReference type="EMBL" id="AYN65557.1"/>
    </source>
</evidence>
<evidence type="ECO:0000313" key="3">
    <source>
        <dbReference type="Proteomes" id="UP000029712"/>
    </source>
</evidence>
<dbReference type="NCBIfam" id="NF045846">
    <property type="entry name" value="MSC0882_dom"/>
    <property type="match status" value="1"/>
</dbReference>
<protein>
    <submittedName>
        <fullName evidence="2">Uncharacterized protein</fullName>
    </submittedName>
</protein>
<feature type="transmembrane region" description="Helical" evidence="1">
    <location>
        <begin position="108"/>
        <end position="127"/>
    </location>
</feature>
<feature type="transmembrane region" description="Helical" evidence="1">
    <location>
        <begin position="270"/>
        <end position="293"/>
    </location>
</feature>
<feature type="transmembrane region" description="Helical" evidence="1">
    <location>
        <begin position="72"/>
        <end position="92"/>
    </location>
</feature>
<accession>A0A454CA07</accession>
<reference evidence="2 3" key="1">
    <citation type="submission" date="2014-08" db="EMBL/GenBank/DDBJ databases">
        <authorList>
            <person name="Kuleshov K."/>
            <person name="Dedkov V."/>
            <person name="Markelov M."/>
            <person name="Pimkina E."/>
        </authorList>
    </citation>
    <scope>NUCLEOTIDE SEQUENCE [LARGE SCALE GENOMIC DNA]</scope>
    <source>
        <strain evidence="3">TOA</strain>
    </source>
</reference>
<feature type="transmembrane region" description="Helical" evidence="1">
    <location>
        <begin position="215"/>
        <end position="237"/>
    </location>
</feature>
<feature type="transmembrane region" description="Helical" evidence="1">
    <location>
        <begin position="172"/>
        <end position="192"/>
    </location>
</feature>